<dbReference type="InterPro" id="IPR032852">
    <property type="entry name" value="ALKBH2"/>
</dbReference>
<feature type="binding site" evidence="1">
    <location>
        <position position="197"/>
    </location>
    <ligand>
        <name>2-oxoglutarate</name>
        <dbReference type="ChEBI" id="CHEBI:16810"/>
    </ligand>
</feature>
<evidence type="ECO:0000313" key="3">
    <source>
        <dbReference type="EMBL" id="RTR37095.1"/>
    </source>
</evidence>
<feature type="binding site" evidence="1">
    <location>
        <position position="193"/>
    </location>
    <ligand>
        <name>2-oxoglutarate</name>
        <dbReference type="ChEBI" id="CHEBI:16810"/>
    </ligand>
</feature>
<dbReference type="AlphaFoldDB" id="A0A3S0IPL3"/>
<name>A0A3S0IPL3_9GAMM</name>
<dbReference type="GO" id="GO:0006307">
    <property type="term" value="P:DNA alkylation repair"/>
    <property type="evidence" value="ECO:0007669"/>
    <property type="project" value="TreeGrafter"/>
</dbReference>
<reference evidence="3 4" key="1">
    <citation type="submission" date="2018-12" db="EMBL/GenBank/DDBJ databases">
        <authorList>
            <person name="Yu L."/>
        </authorList>
    </citation>
    <scope>NUCLEOTIDE SEQUENCE [LARGE SCALE GENOMIC DNA]</scope>
    <source>
        <strain evidence="3 4">HAW-EB2</strain>
    </source>
</reference>
<feature type="domain" description="Fe2OG dioxygenase" evidence="2">
    <location>
        <begin position="105"/>
        <end position="202"/>
    </location>
</feature>
<dbReference type="InterPro" id="IPR037151">
    <property type="entry name" value="AlkB-like_sf"/>
</dbReference>
<dbReference type="Proteomes" id="UP000267448">
    <property type="component" value="Unassembled WGS sequence"/>
</dbReference>
<dbReference type="EMBL" id="RXNU01000015">
    <property type="protein sequence ID" value="RTR37095.1"/>
    <property type="molecule type" value="Genomic_DNA"/>
</dbReference>
<dbReference type="Pfam" id="PF13532">
    <property type="entry name" value="2OG-FeII_Oxy_2"/>
    <property type="match status" value="1"/>
</dbReference>
<feature type="binding site" evidence="1">
    <location>
        <position position="199"/>
    </location>
    <ligand>
        <name>2-oxoglutarate</name>
        <dbReference type="ChEBI" id="CHEBI:16810"/>
    </ligand>
</feature>
<dbReference type="PROSITE" id="PS51471">
    <property type="entry name" value="FE2OG_OXY"/>
    <property type="match status" value="1"/>
</dbReference>
<dbReference type="SUPFAM" id="SSF51197">
    <property type="entry name" value="Clavaminate synthase-like"/>
    <property type="match status" value="1"/>
</dbReference>
<keyword evidence="3" id="KW-0223">Dioxygenase</keyword>
<feature type="binding site" evidence="1">
    <location>
        <position position="114"/>
    </location>
    <ligand>
        <name>2-oxoglutarate</name>
        <dbReference type="ChEBI" id="CHEBI:16810"/>
    </ligand>
</feature>
<dbReference type="InterPro" id="IPR005123">
    <property type="entry name" value="Oxoglu/Fe-dep_dioxygenase_dom"/>
</dbReference>
<dbReference type="GO" id="GO:0051747">
    <property type="term" value="F:cytosine C-5 DNA demethylase activity"/>
    <property type="evidence" value="ECO:0007669"/>
    <property type="project" value="TreeGrafter"/>
</dbReference>
<sequence length="212" mass="24241">MKQQGLRFDAPQDSGVNAPEPPIKLIRGYLNEAQQTALLEEASAYPLSSPIIKVYGRQHAIPRTQAWFGDEGCDYLYSGLFIHALPWPKYARMLQQKLKRDFGLNANGVLVNRYADGTESMGWHSDNEPEIAIGSDIASVTLGATRDFFIRHKSSHHKITISLESGDLLLMQWPMQKEWEHSLPKRMKVMEPRLNFTFRTLVKNFHKEITTD</sequence>
<feature type="binding site" evidence="1">
    <location>
        <position position="181"/>
    </location>
    <ligand>
        <name>2-oxoglutarate</name>
        <dbReference type="ChEBI" id="CHEBI:16810"/>
    </ligand>
</feature>
<dbReference type="GO" id="GO:0008198">
    <property type="term" value="F:ferrous iron binding"/>
    <property type="evidence" value="ECO:0007669"/>
    <property type="project" value="TreeGrafter"/>
</dbReference>
<gene>
    <name evidence="3" type="ORF">EKG38_20610</name>
</gene>
<dbReference type="OrthoDB" id="190276at2"/>
<dbReference type="Gene3D" id="2.60.120.590">
    <property type="entry name" value="Alpha-ketoglutarate-dependent dioxygenase AlkB-like"/>
    <property type="match status" value="1"/>
</dbReference>
<feature type="binding site" evidence="1">
    <location>
        <begin position="75"/>
        <end position="77"/>
    </location>
    <ligand>
        <name>substrate</name>
    </ligand>
</feature>
<accession>A0A3S0IPL3</accession>
<dbReference type="PANTHER" id="PTHR31573">
    <property type="entry name" value="ALPHA-KETOGLUTARATE-DEPENDENT DIOXYGENASE ALKB HOMOLOG 2"/>
    <property type="match status" value="1"/>
</dbReference>
<dbReference type="PANTHER" id="PTHR31573:SF1">
    <property type="entry name" value="DNA OXIDATIVE DEMETHYLASE ALKBH2"/>
    <property type="match status" value="1"/>
</dbReference>
<evidence type="ECO:0000313" key="4">
    <source>
        <dbReference type="Proteomes" id="UP000267448"/>
    </source>
</evidence>
<feature type="binding site" evidence="1">
    <location>
        <position position="112"/>
    </location>
    <ligand>
        <name>2-oxoglutarate</name>
        <dbReference type="ChEBI" id="CHEBI:16810"/>
    </ligand>
</feature>
<dbReference type="InterPro" id="IPR027450">
    <property type="entry name" value="AlkB-like"/>
</dbReference>
<comment type="caution">
    <text evidence="3">The sequence shown here is derived from an EMBL/GenBank/DDBJ whole genome shotgun (WGS) entry which is preliminary data.</text>
</comment>
<dbReference type="GO" id="GO:0035516">
    <property type="term" value="F:broad specificity oxidative DNA demethylase activity"/>
    <property type="evidence" value="ECO:0007669"/>
    <property type="project" value="TreeGrafter"/>
</dbReference>
<evidence type="ECO:0000259" key="2">
    <source>
        <dbReference type="PROSITE" id="PS51471"/>
    </source>
</evidence>
<keyword evidence="3" id="KW-0560">Oxidoreductase</keyword>
<protein>
    <submittedName>
        <fullName evidence="3">Alpha-ketoglutarate-dependent dioxygenase AlkB</fullName>
    </submittedName>
</protein>
<dbReference type="RefSeq" id="WP_126522627.1">
    <property type="nucleotide sequence ID" value="NZ_RXNU01000015.1"/>
</dbReference>
<organism evidence="3 4">
    <name type="scientific">Shewanella canadensis</name>
    <dbReference type="NCBI Taxonomy" id="271096"/>
    <lineage>
        <taxon>Bacteria</taxon>
        <taxon>Pseudomonadati</taxon>
        <taxon>Pseudomonadota</taxon>
        <taxon>Gammaproteobacteria</taxon>
        <taxon>Alteromonadales</taxon>
        <taxon>Shewanellaceae</taxon>
        <taxon>Shewanella</taxon>
    </lineage>
</organism>
<proteinExistence type="predicted"/>
<feature type="binding site" evidence="1">
    <location>
        <position position="124"/>
    </location>
    <ligand>
        <name>2-oxoglutarate</name>
        <dbReference type="ChEBI" id="CHEBI:16810"/>
    </ligand>
</feature>
<keyword evidence="4" id="KW-1185">Reference proteome</keyword>
<evidence type="ECO:0000256" key="1">
    <source>
        <dbReference type="PIRSR" id="PIRSR632852-1"/>
    </source>
</evidence>